<evidence type="ECO:0000313" key="3">
    <source>
        <dbReference type="Proteomes" id="UP000184423"/>
    </source>
</evidence>
<dbReference type="EMBL" id="FQVG01000001">
    <property type="protein sequence ID" value="SHE29755.1"/>
    <property type="molecule type" value="Genomic_DNA"/>
</dbReference>
<keyword evidence="1" id="KW-0472">Membrane</keyword>
<reference evidence="3" key="1">
    <citation type="submission" date="2016-11" db="EMBL/GenBank/DDBJ databases">
        <authorList>
            <person name="Varghese N."/>
            <person name="Submissions S."/>
        </authorList>
    </citation>
    <scope>NUCLEOTIDE SEQUENCE [LARGE SCALE GENOMIC DNA]</scope>
    <source>
        <strain evidence="3">DSM 10124</strain>
    </source>
</reference>
<protein>
    <submittedName>
        <fullName evidence="2">Uncharacterized protein</fullName>
    </submittedName>
</protein>
<accession>A0A1M4SCA1</accession>
<keyword evidence="3" id="KW-1185">Reference proteome</keyword>
<sequence>MKRIYSYLVIIITIITLYTMFTIKPNEVETLVNETIEEKVYDVQDENTGYIFDDFNRGINIKLEENKTKDKEEKKTNKQSLNNIEKLKYIYDTYIASEYYNIDSIAETTQVATYDVMSMENKISLDDKAYIFSLIKYLKPSDILILNDIIKDGVTEKEADYIFKILKDRLPKEKYEELIGIVYKYSN</sequence>
<evidence type="ECO:0000313" key="2">
    <source>
        <dbReference type="EMBL" id="SHE29755.1"/>
    </source>
</evidence>
<evidence type="ECO:0000256" key="1">
    <source>
        <dbReference type="SAM" id="Phobius"/>
    </source>
</evidence>
<keyword evidence="1" id="KW-1133">Transmembrane helix</keyword>
<dbReference type="RefSeq" id="WP_143290220.1">
    <property type="nucleotide sequence ID" value="NZ_FQVG01000001.1"/>
</dbReference>
<gene>
    <name evidence="2" type="ORF">SAMN02746091_00111</name>
</gene>
<dbReference type="AlphaFoldDB" id="A0A1M4SCA1"/>
<feature type="transmembrane region" description="Helical" evidence="1">
    <location>
        <begin position="5"/>
        <end position="23"/>
    </location>
</feature>
<proteinExistence type="predicted"/>
<name>A0A1M4SCA1_9CLOT</name>
<keyword evidence="1" id="KW-0812">Transmembrane</keyword>
<organism evidence="2 3">
    <name type="scientific">Caloramator proteoclasticus DSM 10124</name>
    <dbReference type="NCBI Taxonomy" id="1121262"/>
    <lineage>
        <taxon>Bacteria</taxon>
        <taxon>Bacillati</taxon>
        <taxon>Bacillota</taxon>
        <taxon>Clostridia</taxon>
        <taxon>Eubacteriales</taxon>
        <taxon>Clostridiaceae</taxon>
        <taxon>Caloramator</taxon>
    </lineage>
</organism>
<dbReference type="Proteomes" id="UP000184423">
    <property type="component" value="Unassembled WGS sequence"/>
</dbReference>